<accession>A0A8J4V3R3</accession>
<evidence type="ECO:0000256" key="1">
    <source>
        <dbReference type="ARBA" id="ARBA00004245"/>
    </source>
</evidence>
<dbReference type="AlphaFoldDB" id="A0A8J4V3R3"/>
<keyword evidence="11" id="KW-1185">Reference proteome</keyword>
<name>A0A8J4V3R3_9MYCE</name>
<dbReference type="GO" id="GO:0051642">
    <property type="term" value="P:centrosome localization"/>
    <property type="evidence" value="ECO:0007669"/>
    <property type="project" value="TreeGrafter"/>
</dbReference>
<dbReference type="Gene3D" id="6.10.250.1080">
    <property type="match status" value="1"/>
</dbReference>
<dbReference type="GO" id="GO:0008017">
    <property type="term" value="F:microtubule binding"/>
    <property type="evidence" value="ECO:0007669"/>
    <property type="project" value="InterPro"/>
</dbReference>
<evidence type="ECO:0000256" key="3">
    <source>
        <dbReference type="ARBA" id="ARBA00022490"/>
    </source>
</evidence>
<dbReference type="GO" id="GO:0005813">
    <property type="term" value="C:centrosome"/>
    <property type="evidence" value="ECO:0007669"/>
    <property type="project" value="TreeGrafter"/>
</dbReference>
<feature type="compositionally biased region" description="Low complexity" evidence="8">
    <location>
        <begin position="270"/>
        <end position="299"/>
    </location>
</feature>
<dbReference type="GO" id="GO:0005871">
    <property type="term" value="C:kinesin complex"/>
    <property type="evidence" value="ECO:0007669"/>
    <property type="project" value="TreeGrafter"/>
</dbReference>
<evidence type="ECO:0000256" key="5">
    <source>
        <dbReference type="ARBA" id="ARBA00023054"/>
    </source>
</evidence>
<keyword evidence="6" id="KW-0206">Cytoskeleton</keyword>
<dbReference type="GO" id="GO:0000776">
    <property type="term" value="C:kinetochore"/>
    <property type="evidence" value="ECO:0007669"/>
    <property type="project" value="TreeGrafter"/>
</dbReference>
<keyword evidence="3" id="KW-0963">Cytoplasm</keyword>
<dbReference type="Proteomes" id="UP000695562">
    <property type="component" value="Unassembled WGS sequence"/>
</dbReference>
<protein>
    <recommendedName>
        <fullName evidence="9">NUDE domain-containing protein</fullName>
    </recommendedName>
</protein>
<keyword evidence="4" id="KW-0493">Microtubule</keyword>
<feature type="compositionally biased region" description="Polar residues" evidence="8">
    <location>
        <begin position="192"/>
        <end position="204"/>
    </location>
</feature>
<dbReference type="GO" id="GO:0007020">
    <property type="term" value="P:microtubule nucleation"/>
    <property type="evidence" value="ECO:0007669"/>
    <property type="project" value="TreeGrafter"/>
</dbReference>
<dbReference type="GO" id="GO:0005874">
    <property type="term" value="C:microtubule"/>
    <property type="evidence" value="ECO:0007669"/>
    <property type="project" value="UniProtKB-KW"/>
</dbReference>
<dbReference type="GO" id="GO:0007100">
    <property type="term" value="P:mitotic centrosome separation"/>
    <property type="evidence" value="ECO:0007669"/>
    <property type="project" value="TreeGrafter"/>
</dbReference>
<feature type="region of interest" description="Disordered" evidence="8">
    <location>
        <begin position="261"/>
        <end position="301"/>
    </location>
</feature>
<feature type="coiled-coil region" evidence="7">
    <location>
        <begin position="154"/>
        <end position="188"/>
    </location>
</feature>
<dbReference type="InterPro" id="IPR033494">
    <property type="entry name" value="NUDE"/>
</dbReference>
<comment type="subcellular location">
    <subcellularLocation>
        <location evidence="1">Cytoplasm</location>
        <location evidence="1">Cytoskeleton</location>
    </subcellularLocation>
</comment>
<evidence type="ECO:0000256" key="7">
    <source>
        <dbReference type="SAM" id="Coils"/>
    </source>
</evidence>
<evidence type="ECO:0000256" key="4">
    <source>
        <dbReference type="ARBA" id="ARBA00022701"/>
    </source>
</evidence>
<evidence type="ECO:0000259" key="9">
    <source>
        <dbReference type="Pfam" id="PF04880"/>
    </source>
</evidence>
<dbReference type="InterPro" id="IPR006964">
    <property type="entry name" value="NUDE_dom"/>
</dbReference>
<feature type="domain" description="NUDE" evidence="9">
    <location>
        <begin position="135"/>
        <end position="223"/>
    </location>
</feature>
<sequence length="367" mass="41541">MATVEIPSFSTPQEEIQYWKKRLEEKQQEMDELETSFNEYQDFSKQLEEEMESELKAYEKKYNEIQSQHVRLKNDYEKTLDKLNEHSRESSRLITSLQDEVTKLQTLKQSLMVDKRKLEQDNDYLERRERASDASVHDLSDKLNKVMEENVWMQSELEESKQIADETIQRLRDDIRDLRNELTVRERKPSILNRSANSASSYTSEKSKRENPMSNNIPRPMKSQRQKAEDTASSSARAASLVVVSDLINLVSDLEAKIANYRKPNGGYGDNNSGGSNSSMNSINSFASSPTKLPSPTSPVLKHSNSFSNIKDIPLTVNFFDASNNHNSSSSSSSNNGGTGLFNNTSTGNNNIINSTTSIIDDANVPT</sequence>
<dbReference type="GO" id="GO:0047496">
    <property type="term" value="P:vesicle transport along microtubule"/>
    <property type="evidence" value="ECO:0007669"/>
    <property type="project" value="TreeGrafter"/>
</dbReference>
<dbReference type="GO" id="GO:0000132">
    <property type="term" value="P:establishment of mitotic spindle orientation"/>
    <property type="evidence" value="ECO:0007669"/>
    <property type="project" value="TreeGrafter"/>
</dbReference>
<gene>
    <name evidence="10" type="ORF">CYY_008621</name>
</gene>
<organism evidence="10 11">
    <name type="scientific">Polysphondylium violaceum</name>
    <dbReference type="NCBI Taxonomy" id="133409"/>
    <lineage>
        <taxon>Eukaryota</taxon>
        <taxon>Amoebozoa</taxon>
        <taxon>Evosea</taxon>
        <taxon>Eumycetozoa</taxon>
        <taxon>Dictyostelia</taxon>
        <taxon>Dictyosteliales</taxon>
        <taxon>Dictyosteliaceae</taxon>
        <taxon>Polysphondylium</taxon>
    </lineage>
</organism>
<feature type="region of interest" description="Disordered" evidence="8">
    <location>
        <begin position="189"/>
        <end position="236"/>
    </location>
</feature>
<keyword evidence="5 7" id="KW-0175">Coiled coil</keyword>
<dbReference type="Pfam" id="PF04880">
    <property type="entry name" value="NUDE_C"/>
    <property type="match status" value="1"/>
</dbReference>
<evidence type="ECO:0000256" key="6">
    <source>
        <dbReference type="ARBA" id="ARBA00023212"/>
    </source>
</evidence>
<comment type="caution">
    <text evidence="10">The sequence shown here is derived from an EMBL/GenBank/DDBJ whole genome shotgun (WGS) entry which is preliminary data.</text>
</comment>
<comment type="similarity">
    <text evidence="2">Belongs to the nudE family.</text>
</comment>
<evidence type="ECO:0000256" key="2">
    <source>
        <dbReference type="ARBA" id="ARBA00007429"/>
    </source>
</evidence>
<feature type="coiled-coil region" evidence="7">
    <location>
        <begin position="16"/>
        <end position="128"/>
    </location>
</feature>
<dbReference type="GO" id="GO:0007059">
    <property type="term" value="P:chromosome segregation"/>
    <property type="evidence" value="ECO:0007669"/>
    <property type="project" value="TreeGrafter"/>
</dbReference>
<reference evidence="10" key="1">
    <citation type="submission" date="2020-01" db="EMBL/GenBank/DDBJ databases">
        <title>Development of genomics and gene disruption for Polysphondylium violaceum indicates a role for the polyketide synthase stlB in stalk morphogenesis.</title>
        <authorList>
            <person name="Narita B."/>
            <person name="Kawabe Y."/>
            <person name="Kin K."/>
            <person name="Saito T."/>
            <person name="Gibbs R."/>
            <person name="Kuspa A."/>
            <person name="Muzny D."/>
            <person name="Queller D."/>
            <person name="Richards S."/>
            <person name="Strassman J."/>
            <person name="Sucgang R."/>
            <person name="Worley K."/>
            <person name="Schaap P."/>
        </authorList>
    </citation>
    <scope>NUCLEOTIDE SEQUENCE</scope>
    <source>
        <strain evidence="10">QSvi11</strain>
    </source>
</reference>
<dbReference type="OrthoDB" id="5877028at2759"/>
<evidence type="ECO:0000313" key="10">
    <source>
        <dbReference type="EMBL" id="KAF2070064.1"/>
    </source>
</evidence>
<dbReference type="PANTHER" id="PTHR10921">
    <property type="entry name" value="NUCLEAR DISTRIBUTION PROTEIN NUDE HOMOLOG 1"/>
    <property type="match status" value="1"/>
</dbReference>
<dbReference type="EMBL" id="AJWJ01000549">
    <property type="protein sequence ID" value="KAF2070064.1"/>
    <property type="molecule type" value="Genomic_DNA"/>
</dbReference>
<dbReference type="PANTHER" id="PTHR10921:SF1">
    <property type="entry name" value="NUCLEAR DISTRIBUTION PROTEIN NUDE HOMOLOG"/>
    <property type="match status" value="1"/>
</dbReference>
<proteinExistence type="inferred from homology"/>
<evidence type="ECO:0000256" key="8">
    <source>
        <dbReference type="SAM" id="MobiDB-lite"/>
    </source>
</evidence>
<evidence type="ECO:0000313" key="11">
    <source>
        <dbReference type="Proteomes" id="UP000695562"/>
    </source>
</evidence>